<evidence type="ECO:0000313" key="2">
    <source>
        <dbReference type="EMBL" id="MDG0811617.1"/>
    </source>
</evidence>
<name>A0A9X4QVL8_9BACL</name>
<gene>
    <name evidence="2" type="ORF">OMP40_21265</name>
</gene>
<dbReference type="AlphaFoldDB" id="A0A9X4QVL8"/>
<keyword evidence="3" id="KW-1185">Reference proteome</keyword>
<dbReference type="RefSeq" id="WP_277534341.1">
    <property type="nucleotide sequence ID" value="NZ_JAPDIA010000007.1"/>
</dbReference>
<protein>
    <submittedName>
        <fullName evidence="2">Uncharacterized protein</fullName>
    </submittedName>
</protein>
<feature type="compositionally biased region" description="Basic and acidic residues" evidence="1">
    <location>
        <begin position="39"/>
        <end position="69"/>
    </location>
</feature>
<evidence type="ECO:0000256" key="1">
    <source>
        <dbReference type="SAM" id="MobiDB-lite"/>
    </source>
</evidence>
<evidence type="ECO:0000313" key="3">
    <source>
        <dbReference type="Proteomes" id="UP001153404"/>
    </source>
</evidence>
<dbReference type="EMBL" id="JAPDIA010000007">
    <property type="protein sequence ID" value="MDG0811617.1"/>
    <property type="molecule type" value="Genomic_DNA"/>
</dbReference>
<comment type="caution">
    <text evidence="2">The sequence shown here is derived from an EMBL/GenBank/DDBJ whole genome shotgun (WGS) entry which is preliminary data.</text>
</comment>
<organism evidence="2 3">
    <name type="scientific">Cohnella rhizosphaerae</name>
    <dbReference type="NCBI Taxonomy" id="1457232"/>
    <lineage>
        <taxon>Bacteria</taxon>
        <taxon>Bacillati</taxon>
        <taxon>Bacillota</taxon>
        <taxon>Bacilli</taxon>
        <taxon>Bacillales</taxon>
        <taxon>Paenibacillaceae</taxon>
        <taxon>Cohnella</taxon>
    </lineage>
</organism>
<sequence>MSRSISYMTEINVSFISTISIAPPEPIKPAGPHAFDPLLHVDHEPTDRDDQVDDEQLRQDETQDDAAQHDKRRHAGRAVDRLVQLVERELRGQLPAVADAVPRVGEQLPFARLRRFPVAQNLLAFIRQQADRGVFPELRLAENIRDRVGPNDDRERTERIQLLVPDRPAKPERVERCIAVAVSFRAEPNGPALHLGHARPIIGVVRAEAVDRVGAVRILGVRRRQLDGADIGVLVRAEPEHVETLVDRVLDLKALVHRSGLHRKARQQLVVRHDLLAQLFVAAQPVVDLLRHEREQVGRILGGPRLGRSRIAVGQNIDARQGGQQDQGHIDERQLERQANAAPSRRAQLEDVHGDSPVRSR</sequence>
<reference evidence="2" key="1">
    <citation type="submission" date="2022-10" db="EMBL/GenBank/DDBJ databases">
        <title>Comparative genomic analysis of Cohnella hashimotonis sp. nov., isolated from the International Space Station.</title>
        <authorList>
            <person name="Simpson A."/>
            <person name="Venkateswaran K."/>
        </authorList>
    </citation>
    <scope>NUCLEOTIDE SEQUENCE</scope>
    <source>
        <strain evidence="2">DSM 28161</strain>
    </source>
</reference>
<accession>A0A9X4QVL8</accession>
<proteinExistence type="predicted"/>
<feature type="region of interest" description="Disordered" evidence="1">
    <location>
        <begin position="27"/>
        <end position="74"/>
    </location>
</feature>
<feature type="region of interest" description="Disordered" evidence="1">
    <location>
        <begin position="337"/>
        <end position="361"/>
    </location>
</feature>
<feature type="compositionally biased region" description="Basic and acidic residues" evidence="1">
    <location>
        <begin position="347"/>
        <end position="361"/>
    </location>
</feature>
<dbReference type="Proteomes" id="UP001153404">
    <property type="component" value="Unassembled WGS sequence"/>
</dbReference>